<organism evidence="1 3">
    <name type="scientific">Auxenochlorella protothecoides</name>
    <name type="common">Green microalga</name>
    <name type="synonym">Chlorella protothecoides</name>
    <dbReference type="NCBI Taxonomy" id="3075"/>
    <lineage>
        <taxon>Eukaryota</taxon>
        <taxon>Viridiplantae</taxon>
        <taxon>Chlorophyta</taxon>
        <taxon>core chlorophytes</taxon>
        <taxon>Trebouxiophyceae</taxon>
        <taxon>Chlorellales</taxon>
        <taxon>Chlorellaceae</taxon>
        <taxon>Auxenochlorella</taxon>
    </lineage>
</organism>
<reference evidence="1 3" key="1">
    <citation type="journal article" date="2014" name="BMC Genomics">
        <title>Oil accumulation mechanisms of the oleaginous microalga Chlorella protothecoides revealed through its genome, transcriptomes, and proteomes.</title>
        <authorList>
            <person name="Gao C."/>
            <person name="Wang Y."/>
            <person name="Shen Y."/>
            <person name="Yan D."/>
            <person name="He X."/>
            <person name="Dai J."/>
            <person name="Wu Q."/>
        </authorList>
    </citation>
    <scope>NUCLEOTIDE SEQUENCE [LARGE SCALE GENOMIC DNA]</scope>
    <source>
        <strain evidence="1 3">0710</strain>
    </source>
</reference>
<dbReference type="EMBL" id="QOKY01000179">
    <property type="protein sequence ID" value="RMZ54354.1"/>
    <property type="molecule type" value="Genomic_DNA"/>
</dbReference>
<dbReference type="OrthoDB" id="433924at2759"/>
<accession>A0A087SF94</accession>
<gene>
    <name evidence="2" type="ORF">APUTEX25_001930</name>
    <name evidence="1" type="ORF">F751_3116</name>
</gene>
<keyword evidence="3" id="KW-1185">Reference proteome</keyword>
<reference evidence="2" key="4">
    <citation type="submission" date="2018-11" db="EMBL/GenBank/DDBJ databases">
        <title>Characterization of plant carbon substrate utilization by Auxenochlorella protothecoides.</title>
        <authorList>
            <person name="Vogler B.W."/>
            <person name="Starkenburg S.R."/>
            <person name="Sudasinghe N."/>
            <person name="Schambach J.Y."/>
            <person name="Rollin J.A."/>
            <person name="Pattathil S."/>
            <person name="Barry A.N."/>
        </authorList>
    </citation>
    <scope>NUCLEOTIDE SEQUENCE [LARGE SCALE GENOMIC DNA]</scope>
    <source>
        <strain evidence="2">UTEX 25</strain>
    </source>
</reference>
<dbReference type="AlphaFoldDB" id="A0A087SF94"/>
<dbReference type="Proteomes" id="UP000279271">
    <property type="component" value="Unassembled WGS sequence"/>
</dbReference>
<evidence type="ECO:0000313" key="1">
    <source>
        <dbReference type="EMBL" id="KFM24398.1"/>
    </source>
</evidence>
<sequence length="190" mass="20779">MAAQAFRPATQGQLRDWLEGHGVPTAPYGQGPTKSLEHLLTEVLDGESTLGLDAGGQPQRRVSVVSVEIRDARGRMLIEARQVLPSGAQRARALPLSEKLLPGEAWEAAAVRGVHEELASVLPPSPQISIKTESHTMTEDRRPSLSYPGLATCYICHRVEAEVPGLPSEAFRTEEQRPDGILTAFWEWII</sequence>
<reference evidence="2" key="3">
    <citation type="submission" date="2018-10" db="EMBL/GenBank/DDBJ databases">
        <authorList>
            <person name="Hovde B."/>
            <person name="Zhang X."/>
        </authorList>
    </citation>
    <scope>NUCLEOTIDE SEQUENCE [LARGE SCALE GENOMIC DNA]</scope>
    <source>
        <strain evidence="2">UTEX 25</strain>
    </source>
</reference>
<dbReference type="RefSeq" id="XP_011397286.1">
    <property type="nucleotide sequence ID" value="XM_011398984.1"/>
</dbReference>
<dbReference type="SUPFAM" id="SSF55811">
    <property type="entry name" value="Nudix"/>
    <property type="match status" value="1"/>
</dbReference>
<reference evidence="4" key="2">
    <citation type="journal article" date="2018" name="Algal Res.">
        <title>Characterization of plant carbon substrate utilization by Auxenochlorella protothecoides.</title>
        <authorList>
            <person name="Vogler B.W."/>
            <person name="Starkenburg S.R."/>
            <person name="Sudasinghe N."/>
            <person name="Schambach J.Y."/>
            <person name="Rollin J.A."/>
            <person name="Pattathil S."/>
            <person name="Barry A.N."/>
        </authorList>
    </citation>
    <scope>NUCLEOTIDE SEQUENCE [LARGE SCALE GENOMIC DNA]</scope>
    <source>
        <strain evidence="4">UTEX 25</strain>
    </source>
</reference>
<dbReference type="PANTHER" id="PTHR36395">
    <property type="entry name" value="RING-H2 ZINC FINGER PROTEIN"/>
    <property type="match status" value="1"/>
</dbReference>
<dbReference type="Proteomes" id="UP000028924">
    <property type="component" value="Unassembled WGS sequence"/>
</dbReference>
<evidence type="ECO:0000313" key="2">
    <source>
        <dbReference type="EMBL" id="RMZ54354.1"/>
    </source>
</evidence>
<proteinExistence type="predicted"/>
<dbReference type="eggNOG" id="ENOG502QUVJ">
    <property type="taxonomic scope" value="Eukaryota"/>
</dbReference>
<evidence type="ECO:0000313" key="4">
    <source>
        <dbReference type="Proteomes" id="UP000279271"/>
    </source>
</evidence>
<dbReference type="InterPro" id="IPR015797">
    <property type="entry name" value="NUDIX_hydrolase-like_dom_sf"/>
</dbReference>
<protein>
    <submittedName>
        <fullName evidence="1">Uncharacterized protein</fullName>
    </submittedName>
</protein>
<name>A0A087SF94_AUXPR</name>
<dbReference type="PANTHER" id="PTHR36395:SF1">
    <property type="entry name" value="RING-H2 ZINC FINGER PROTEIN"/>
    <property type="match status" value="1"/>
</dbReference>
<dbReference type="EMBL" id="KL662107">
    <property type="protein sequence ID" value="KFM24398.1"/>
    <property type="molecule type" value="Genomic_DNA"/>
</dbReference>
<dbReference type="KEGG" id="apro:F751_3116"/>
<dbReference type="GeneID" id="23614507"/>
<evidence type="ECO:0000313" key="3">
    <source>
        <dbReference type="Proteomes" id="UP000028924"/>
    </source>
</evidence>